<dbReference type="Proteomes" id="UP000257080">
    <property type="component" value="Unassembled WGS sequence"/>
</dbReference>
<reference evidence="2 3" key="1">
    <citation type="submission" date="2017-04" db="EMBL/GenBank/DDBJ databases">
        <title>Comparative genome analysis of Subtercola boreus.</title>
        <authorList>
            <person name="Cho Y.-J."/>
            <person name="Cho A."/>
            <person name="Kim O.-S."/>
            <person name="Lee J.-I."/>
        </authorList>
    </citation>
    <scope>NUCLEOTIDE SEQUENCE [LARGE SCALE GENOMIC DNA]</scope>
    <source>
        <strain evidence="2 3">P28004</strain>
    </source>
</reference>
<organism evidence="2 3">
    <name type="scientific">Subtercola boreus</name>
    <dbReference type="NCBI Taxonomy" id="120213"/>
    <lineage>
        <taxon>Bacteria</taxon>
        <taxon>Bacillati</taxon>
        <taxon>Actinomycetota</taxon>
        <taxon>Actinomycetes</taxon>
        <taxon>Micrococcales</taxon>
        <taxon>Microbacteriaceae</taxon>
        <taxon>Subtercola</taxon>
    </lineage>
</organism>
<feature type="transmembrane region" description="Helical" evidence="1">
    <location>
        <begin position="40"/>
        <end position="67"/>
    </location>
</feature>
<evidence type="ECO:0000313" key="2">
    <source>
        <dbReference type="EMBL" id="RFA27160.1"/>
    </source>
</evidence>
<dbReference type="OrthoDB" id="4715924at2"/>
<comment type="caution">
    <text evidence="2">The sequence shown here is derived from an EMBL/GenBank/DDBJ whole genome shotgun (WGS) entry which is preliminary data.</text>
</comment>
<keyword evidence="1" id="KW-0812">Transmembrane</keyword>
<keyword evidence="1" id="KW-0472">Membrane</keyword>
<gene>
    <name evidence="2" type="ORF">B7R25_08495</name>
</gene>
<feature type="transmembrane region" description="Helical" evidence="1">
    <location>
        <begin position="229"/>
        <end position="252"/>
    </location>
</feature>
<name>A0A3E0WAW5_9MICO</name>
<feature type="transmembrane region" description="Helical" evidence="1">
    <location>
        <begin position="126"/>
        <end position="147"/>
    </location>
</feature>
<evidence type="ECO:0000256" key="1">
    <source>
        <dbReference type="SAM" id="Phobius"/>
    </source>
</evidence>
<dbReference type="EMBL" id="NBXE01000020">
    <property type="protein sequence ID" value="RFA27160.1"/>
    <property type="molecule type" value="Genomic_DNA"/>
</dbReference>
<sequence length="256" mass="25576">MTALLLAAIGLADLCRNRALGRGRTATAAAAAAVAVIWLALATIAVTGLGVPVVFALMALLAAGGWLAFTTSAEHRSGLGGRGAVVGLVAVLILLLLVDRTAVTAQGFLVDGHADAPSAVLREVPLAALALGFGVLLFLCESANILVRTTLRVGAGGSAGRPTVDGGRTHADLKGGRLIGPLERLLIVGMVLAGYYPIVAALVAAKGIVRFPEIANDAGSGDGLSGTKAEYFLVGSLVSWAVAGGAIVLLAISARS</sequence>
<feature type="transmembrane region" description="Helical" evidence="1">
    <location>
        <begin position="79"/>
        <end position="98"/>
    </location>
</feature>
<evidence type="ECO:0000313" key="3">
    <source>
        <dbReference type="Proteomes" id="UP000257080"/>
    </source>
</evidence>
<feature type="transmembrane region" description="Helical" evidence="1">
    <location>
        <begin position="185"/>
        <end position="209"/>
    </location>
</feature>
<dbReference type="AlphaFoldDB" id="A0A3E0WAW5"/>
<accession>A0A3E0WAW5</accession>
<proteinExistence type="predicted"/>
<keyword evidence="1" id="KW-1133">Transmembrane helix</keyword>
<protein>
    <submittedName>
        <fullName evidence="2">Uncharacterized protein</fullName>
    </submittedName>
</protein>